<sequence>MFPGLFPSHSSPSDVLSPPEPVLGQKYAPYISLMIPVLLAPWTLMFVLMIRQVTLRPMKEKTVTILVVGDIGRSPRMMYHASSFAKKGWQVFLIGYKETKPILDLIDNPLVKIYDLLEPPSLLSSFPWILRAPIRVFYQVYSIIQLAIWEIPVNTEVLLVQNPPSIPTLPVAQLISFASDAKLFVDWHNTGYSILGLRVGKNNPLTKIALGIERLFGGSAWAHLFVTKALEQYLATDWNLQGRRAVLHDRPPSHFHRTTPAVQHELFHRLSSLISPSLPANLRNKSSAENDSTPFTELSSTKEPVLRSDRPALVVSSTSWTADEDFSLLVTALDAYQAAITKFSKGKSTRLPKLIVLITGKGALRSSFEKTVAQREKTTWKDVTARCIFLPAEDYPVLLGSADLGVSLHTSSSGRDLPMKVVDMFGCGTPVLAKGFGCIGELVKEGKNGRIFRNGEELGEQLIEVLESFPGAPQLVELQSDFHGNGQKEAADGFHAEWNTWDENWDKVVDEGLLSKLERD</sequence>
<evidence type="ECO:0000256" key="3">
    <source>
        <dbReference type="ARBA" id="ARBA00012611"/>
    </source>
</evidence>
<feature type="region of interest" description="Disordered" evidence="12">
    <location>
        <begin position="283"/>
        <end position="303"/>
    </location>
</feature>
<reference evidence="14 15" key="1">
    <citation type="submission" date="2013-07" db="EMBL/GenBank/DDBJ databases">
        <title>The Genome Sequence of Cryptococcus heveanensis BCC8398.</title>
        <authorList>
            <consortium name="The Broad Institute Genome Sequencing Platform"/>
            <person name="Cuomo C."/>
            <person name="Litvintseva A."/>
            <person name="Chen Y."/>
            <person name="Heitman J."/>
            <person name="Sun S."/>
            <person name="Springer D."/>
            <person name="Dromer F."/>
            <person name="Young S.K."/>
            <person name="Zeng Q."/>
            <person name="Gargeya S."/>
            <person name="Fitzgerald M."/>
            <person name="Abouelleil A."/>
            <person name="Alvarado L."/>
            <person name="Berlin A.M."/>
            <person name="Chapman S.B."/>
            <person name="Dewar J."/>
            <person name="Goldberg J."/>
            <person name="Griggs A."/>
            <person name="Gujja S."/>
            <person name="Hansen M."/>
            <person name="Howarth C."/>
            <person name="Imamovic A."/>
            <person name="Larimer J."/>
            <person name="McCowan C."/>
            <person name="Murphy C."/>
            <person name="Pearson M."/>
            <person name="Priest M."/>
            <person name="Roberts A."/>
            <person name="Saif S."/>
            <person name="Shea T."/>
            <person name="Sykes S."/>
            <person name="Wortman J."/>
            <person name="Nusbaum C."/>
            <person name="Birren B."/>
        </authorList>
    </citation>
    <scope>NUCLEOTIDE SEQUENCE [LARGE SCALE GENOMIC DNA]</scope>
    <source>
        <strain evidence="14 15">BCC8398</strain>
    </source>
</reference>
<dbReference type="PANTHER" id="PTHR13036">
    <property type="entry name" value="BETA1,4 MANNOSYLTRANSFERASE"/>
    <property type="match status" value="1"/>
</dbReference>
<dbReference type="EMBL" id="KV700144">
    <property type="protein sequence ID" value="OCF30655.1"/>
    <property type="molecule type" value="Genomic_DNA"/>
</dbReference>
<comment type="function">
    <text evidence="11">Participates in the formation of the lipid-linked precursor oligosaccharide for N-glycosylation. Involved in assembling the dolichol-pyrophosphate-GlcNAc(2)-Man(5) intermediate on the cytoplasmic surface of the ER.</text>
</comment>
<comment type="pathway">
    <text evidence="2">Protein modification; protein glycosylation.</text>
</comment>
<dbReference type="Gene3D" id="3.40.50.2000">
    <property type="entry name" value="Glycogen Phosphorylase B"/>
    <property type="match status" value="1"/>
</dbReference>
<evidence type="ECO:0000256" key="2">
    <source>
        <dbReference type="ARBA" id="ARBA00004922"/>
    </source>
</evidence>
<gene>
    <name evidence="14" type="ORF">I316_07703</name>
</gene>
<keyword evidence="5" id="KW-0328">Glycosyltransferase</keyword>
<evidence type="ECO:0000256" key="13">
    <source>
        <dbReference type="SAM" id="Phobius"/>
    </source>
</evidence>
<protein>
    <recommendedName>
        <fullName evidence="4">Chitobiosyldiphosphodolichol beta-mannosyltransferase</fullName>
        <ecNumber evidence="3">2.4.1.142</ecNumber>
    </recommendedName>
</protein>
<keyword evidence="10 13" id="KW-0472">Membrane</keyword>
<reference evidence="15" key="2">
    <citation type="submission" date="2013-12" db="EMBL/GenBank/DDBJ databases">
        <title>Evolution of pathogenesis and genome organization in the Tremellales.</title>
        <authorList>
            <person name="Cuomo C."/>
            <person name="Litvintseva A."/>
            <person name="Heitman J."/>
            <person name="Chen Y."/>
            <person name="Sun S."/>
            <person name="Springer D."/>
            <person name="Dromer F."/>
            <person name="Young S."/>
            <person name="Zeng Q."/>
            <person name="Chapman S."/>
            <person name="Gujja S."/>
            <person name="Saif S."/>
            <person name="Birren B."/>
        </authorList>
    </citation>
    <scope>NUCLEOTIDE SEQUENCE [LARGE SCALE GENOMIC DNA]</scope>
    <source>
        <strain evidence="15">BCC8398</strain>
    </source>
</reference>
<evidence type="ECO:0000313" key="15">
    <source>
        <dbReference type="Proteomes" id="UP000092666"/>
    </source>
</evidence>
<dbReference type="PANTHER" id="PTHR13036:SF0">
    <property type="entry name" value="CHITOBIOSYLDIPHOSPHODOLICHOL BETA-MANNOSYLTRANSFERASE"/>
    <property type="match status" value="1"/>
</dbReference>
<dbReference type="STRING" id="1296120.A0A1B9GI30"/>
<organism evidence="14 15">
    <name type="scientific">Kwoniella heveanensis BCC8398</name>
    <dbReference type="NCBI Taxonomy" id="1296120"/>
    <lineage>
        <taxon>Eukaryota</taxon>
        <taxon>Fungi</taxon>
        <taxon>Dikarya</taxon>
        <taxon>Basidiomycota</taxon>
        <taxon>Agaricomycotina</taxon>
        <taxon>Tremellomycetes</taxon>
        <taxon>Tremellales</taxon>
        <taxon>Cryptococcaceae</taxon>
        <taxon>Kwoniella</taxon>
    </lineage>
</organism>
<evidence type="ECO:0000256" key="11">
    <source>
        <dbReference type="ARBA" id="ARBA00024899"/>
    </source>
</evidence>
<comment type="subcellular location">
    <subcellularLocation>
        <location evidence="1">Endoplasmic reticulum membrane</location>
        <topology evidence="1">Single-pass membrane protein</topology>
    </subcellularLocation>
</comment>
<dbReference type="Pfam" id="PF13692">
    <property type="entry name" value="Glyco_trans_1_4"/>
    <property type="match status" value="1"/>
</dbReference>
<dbReference type="Proteomes" id="UP000092666">
    <property type="component" value="Unassembled WGS sequence"/>
</dbReference>
<evidence type="ECO:0000256" key="7">
    <source>
        <dbReference type="ARBA" id="ARBA00022692"/>
    </source>
</evidence>
<evidence type="ECO:0000256" key="9">
    <source>
        <dbReference type="ARBA" id="ARBA00022989"/>
    </source>
</evidence>
<dbReference type="GO" id="GO:0004578">
    <property type="term" value="F:chitobiosyldiphosphodolichol beta-mannosyltransferase activity"/>
    <property type="evidence" value="ECO:0007669"/>
    <property type="project" value="UniProtKB-EC"/>
</dbReference>
<keyword evidence="7 13" id="KW-0812">Transmembrane</keyword>
<evidence type="ECO:0000256" key="12">
    <source>
        <dbReference type="SAM" id="MobiDB-lite"/>
    </source>
</evidence>
<keyword evidence="9 13" id="KW-1133">Transmembrane helix</keyword>
<evidence type="ECO:0000256" key="6">
    <source>
        <dbReference type="ARBA" id="ARBA00022679"/>
    </source>
</evidence>
<feature type="compositionally biased region" description="Polar residues" evidence="12">
    <location>
        <begin position="283"/>
        <end position="302"/>
    </location>
</feature>
<dbReference type="InterPro" id="IPR026051">
    <property type="entry name" value="ALG1-like"/>
</dbReference>
<dbReference type="AlphaFoldDB" id="A0A1B9GI30"/>
<feature type="transmembrane region" description="Helical" evidence="13">
    <location>
        <begin position="27"/>
        <end position="50"/>
    </location>
</feature>
<dbReference type="GO" id="GO:0005789">
    <property type="term" value="C:endoplasmic reticulum membrane"/>
    <property type="evidence" value="ECO:0007669"/>
    <property type="project" value="UniProtKB-SubCell"/>
</dbReference>
<evidence type="ECO:0000256" key="5">
    <source>
        <dbReference type="ARBA" id="ARBA00022676"/>
    </source>
</evidence>
<name>A0A1B9GI30_9TREE</name>
<keyword evidence="6" id="KW-0808">Transferase</keyword>
<dbReference type="EC" id="2.4.1.142" evidence="3"/>
<dbReference type="OrthoDB" id="614844at2759"/>
<evidence type="ECO:0000256" key="10">
    <source>
        <dbReference type="ARBA" id="ARBA00023136"/>
    </source>
</evidence>
<keyword evidence="8" id="KW-0256">Endoplasmic reticulum</keyword>
<keyword evidence="15" id="KW-1185">Reference proteome</keyword>
<dbReference type="SUPFAM" id="SSF53756">
    <property type="entry name" value="UDP-Glycosyltransferase/glycogen phosphorylase"/>
    <property type="match status" value="1"/>
</dbReference>
<evidence type="ECO:0000256" key="8">
    <source>
        <dbReference type="ARBA" id="ARBA00022824"/>
    </source>
</evidence>
<evidence type="ECO:0000256" key="4">
    <source>
        <dbReference type="ARBA" id="ARBA00015841"/>
    </source>
</evidence>
<proteinExistence type="predicted"/>
<accession>A0A1B9GI30</accession>
<evidence type="ECO:0000313" key="14">
    <source>
        <dbReference type="EMBL" id="OCF30655.1"/>
    </source>
</evidence>
<evidence type="ECO:0000256" key="1">
    <source>
        <dbReference type="ARBA" id="ARBA00004389"/>
    </source>
</evidence>